<accession>K8EPC3</accession>
<evidence type="ECO:0000313" key="8">
    <source>
        <dbReference type="EMBL" id="CCO19799.1"/>
    </source>
</evidence>
<dbReference type="InterPro" id="IPR006073">
    <property type="entry name" value="GTP-bd"/>
</dbReference>
<evidence type="ECO:0000313" key="9">
    <source>
        <dbReference type="Proteomes" id="UP000198341"/>
    </source>
</evidence>
<proteinExistence type="inferred from homology"/>
<evidence type="ECO:0000259" key="7">
    <source>
        <dbReference type="PROSITE" id="PS51880"/>
    </source>
</evidence>
<keyword evidence="5" id="KW-0963">Cytoplasm</keyword>
<keyword evidence="3 5" id="KW-0547">Nucleotide-binding</keyword>
<evidence type="ECO:0000256" key="2">
    <source>
        <dbReference type="ARBA" id="ARBA00022723"/>
    </source>
</evidence>
<dbReference type="InterPro" id="IPR004396">
    <property type="entry name" value="ATPase_YchF/OLA1"/>
</dbReference>
<dbReference type="SUPFAM" id="SSF81271">
    <property type="entry name" value="TGS-like"/>
    <property type="match status" value="1"/>
</dbReference>
<dbReference type="eggNOG" id="KOG1491">
    <property type="taxonomic scope" value="Eukaryota"/>
</dbReference>
<dbReference type="Pfam" id="PF06071">
    <property type="entry name" value="YchF-GTPase_C"/>
    <property type="match status" value="1"/>
</dbReference>
<evidence type="ECO:0000256" key="3">
    <source>
        <dbReference type="ARBA" id="ARBA00022741"/>
    </source>
</evidence>
<feature type="binding site" evidence="5">
    <location>
        <begin position="12"/>
        <end position="17"/>
    </location>
    <ligand>
        <name>ATP</name>
        <dbReference type="ChEBI" id="CHEBI:30616"/>
    </ligand>
</feature>
<comment type="cofactor">
    <cofactor evidence="1">
        <name>Mg(2+)</name>
        <dbReference type="ChEBI" id="CHEBI:18420"/>
    </cofactor>
</comment>
<dbReference type="STRING" id="41875.K8EPC3"/>
<keyword evidence="9" id="KW-1185">Reference proteome</keyword>
<dbReference type="GO" id="GO:0043023">
    <property type="term" value="F:ribosomal large subunit binding"/>
    <property type="evidence" value="ECO:0007669"/>
    <property type="project" value="UniProtKB-UniRule"/>
</dbReference>
<dbReference type="InterPro" id="IPR004095">
    <property type="entry name" value="TGS"/>
</dbReference>
<comment type="subunit">
    <text evidence="5">Monomer.</text>
</comment>
<comment type="similarity">
    <text evidence="5">Belongs to the TRAFAC class OBG-HflX-like GTPase superfamily. OBG GTPase family. YchF/OLA1 subfamily.</text>
</comment>
<dbReference type="GO" id="GO:0046872">
    <property type="term" value="F:metal ion binding"/>
    <property type="evidence" value="ECO:0007669"/>
    <property type="project" value="UniProtKB-KW"/>
</dbReference>
<gene>
    <name evidence="8" type="ordered locus">Bathy14g03120</name>
</gene>
<dbReference type="CDD" id="cd01900">
    <property type="entry name" value="YchF"/>
    <property type="match status" value="1"/>
</dbReference>
<dbReference type="GO" id="GO:0005525">
    <property type="term" value="F:GTP binding"/>
    <property type="evidence" value="ECO:0007669"/>
    <property type="project" value="InterPro"/>
</dbReference>
<evidence type="ECO:0000256" key="1">
    <source>
        <dbReference type="ARBA" id="ARBA00001946"/>
    </source>
</evidence>
<keyword evidence="2" id="KW-0479">Metal-binding</keyword>
<dbReference type="AlphaFoldDB" id="K8EPC3"/>
<dbReference type="InterPro" id="IPR031167">
    <property type="entry name" value="G_OBG"/>
</dbReference>
<dbReference type="PANTHER" id="PTHR23305:SF18">
    <property type="entry name" value="OBG-TYPE G DOMAIN-CONTAINING PROTEIN"/>
    <property type="match status" value="1"/>
</dbReference>
<dbReference type="OrthoDB" id="424823at2759"/>
<dbReference type="GeneID" id="19011923"/>
<dbReference type="PANTHER" id="PTHR23305">
    <property type="entry name" value="OBG GTPASE FAMILY"/>
    <property type="match status" value="1"/>
</dbReference>
<dbReference type="Proteomes" id="UP000198341">
    <property type="component" value="Chromosome 14"/>
</dbReference>
<organism evidence="8 9">
    <name type="scientific">Bathycoccus prasinos</name>
    <dbReference type="NCBI Taxonomy" id="41875"/>
    <lineage>
        <taxon>Eukaryota</taxon>
        <taxon>Viridiplantae</taxon>
        <taxon>Chlorophyta</taxon>
        <taxon>Mamiellophyceae</taxon>
        <taxon>Mamiellales</taxon>
        <taxon>Bathycoccaceae</taxon>
        <taxon>Bathycoccus</taxon>
    </lineage>
</organism>
<dbReference type="PROSITE" id="PS51880">
    <property type="entry name" value="TGS"/>
    <property type="match status" value="1"/>
</dbReference>
<feature type="domain" description="OBG-type G" evidence="6">
    <location>
        <begin position="3"/>
        <end position="264"/>
    </location>
</feature>
<dbReference type="SUPFAM" id="SSF52540">
    <property type="entry name" value="P-loop containing nucleoside triphosphate hydrolases"/>
    <property type="match status" value="1"/>
</dbReference>
<dbReference type="Pfam" id="PF01926">
    <property type="entry name" value="MMR_HSR1"/>
    <property type="match status" value="1"/>
</dbReference>
<feature type="binding site" evidence="5">
    <location>
        <position position="212"/>
    </location>
    <ligand>
        <name>ATP</name>
        <dbReference type="ChEBI" id="CHEBI:30616"/>
    </ligand>
</feature>
<keyword evidence="5" id="KW-0378">Hydrolase</keyword>
<dbReference type="FunFam" id="3.10.20.30:FF:000001">
    <property type="entry name" value="Ribosome-binding ATPase YchF"/>
    <property type="match status" value="1"/>
</dbReference>
<dbReference type="KEGG" id="bpg:Bathy14g03120"/>
<name>K8EPC3_9CHLO</name>
<dbReference type="PROSITE" id="PS51710">
    <property type="entry name" value="G_OBG"/>
    <property type="match status" value="1"/>
</dbReference>
<dbReference type="HAMAP" id="MF_00944">
    <property type="entry name" value="YchF_OLA1_ATPase"/>
    <property type="match status" value="1"/>
</dbReference>
<evidence type="ECO:0000256" key="5">
    <source>
        <dbReference type="HAMAP-Rule" id="MF_03167"/>
    </source>
</evidence>
<dbReference type="Gene3D" id="1.10.150.300">
    <property type="entry name" value="TGS-like domain"/>
    <property type="match status" value="1"/>
</dbReference>
<dbReference type="GO" id="GO:0016887">
    <property type="term" value="F:ATP hydrolysis activity"/>
    <property type="evidence" value="ECO:0007669"/>
    <property type="project" value="UniProtKB-UniRule"/>
</dbReference>
<protein>
    <recommendedName>
        <fullName evidence="5">Obg-like ATPase 1</fullName>
    </recommendedName>
</protein>
<dbReference type="NCBIfam" id="TIGR00092">
    <property type="entry name" value="redox-regulated ATPase YchF"/>
    <property type="match status" value="1"/>
</dbReference>
<dbReference type="InterPro" id="IPR041706">
    <property type="entry name" value="YchF_N"/>
</dbReference>
<dbReference type="RefSeq" id="XP_007509342.1">
    <property type="nucleotide sequence ID" value="XM_007509280.1"/>
</dbReference>
<dbReference type="PRINTS" id="PR00326">
    <property type="entry name" value="GTP1OBG"/>
</dbReference>
<evidence type="ECO:0000256" key="4">
    <source>
        <dbReference type="ARBA" id="ARBA00022840"/>
    </source>
</evidence>
<dbReference type="PIRSF" id="PIRSF006641">
    <property type="entry name" value="CHP00092"/>
    <property type="match status" value="1"/>
</dbReference>
<dbReference type="Gene3D" id="3.10.20.30">
    <property type="match status" value="1"/>
</dbReference>
<dbReference type="InterPro" id="IPR023192">
    <property type="entry name" value="TGS-like_dom_sf"/>
</dbReference>
<dbReference type="GO" id="GO:0005524">
    <property type="term" value="F:ATP binding"/>
    <property type="evidence" value="ECO:0007669"/>
    <property type="project" value="UniProtKB-UniRule"/>
</dbReference>
<evidence type="ECO:0000259" key="6">
    <source>
        <dbReference type="PROSITE" id="PS51710"/>
    </source>
</evidence>
<sequence length="371" mass="40690">MSLKTGIVGLPNVGKSTLFNALTENAAAQTANFPFCTIEPNVGIVAVPDERLKVLSQISSSENIIPAFVEIVDIAGLVKGASEGQGLGNKFLSNIRECDAIIHTVRCFDDDEVIHVDGRVNPVEDVATINFELALSDLLQVERRIDRLKKGKAKSPTEKAQEAAELEVLERVSLSLESGIPVRVLKLCEDESVLLSTLNLLTQKPCIYAANVCESDLRTKGSGNIYVENLLDLANSEGSAVCIVSAKIESELVQMELEEREFFLEELGVKEVGLPALVRAVYKQLKLQTYFTTGEKETRAWTTKIGATAPQAAGVIHTDFERGFIKAETVSYQDYVVSEGFAKAKEKGLWRLEGKEYVVKEGDIMVFKFNV</sequence>
<dbReference type="CDD" id="cd04867">
    <property type="entry name" value="TGS_YchF_OLA1"/>
    <property type="match status" value="1"/>
</dbReference>
<dbReference type="Gene3D" id="3.40.50.300">
    <property type="entry name" value="P-loop containing nucleotide triphosphate hydrolases"/>
    <property type="match status" value="1"/>
</dbReference>
<dbReference type="GO" id="GO:0005737">
    <property type="term" value="C:cytoplasm"/>
    <property type="evidence" value="ECO:0007669"/>
    <property type="project" value="UniProtKB-SubCell"/>
</dbReference>
<dbReference type="InterPro" id="IPR027417">
    <property type="entry name" value="P-loop_NTPase"/>
</dbReference>
<dbReference type="InterPro" id="IPR012675">
    <property type="entry name" value="Beta-grasp_dom_sf"/>
</dbReference>
<comment type="subcellular location">
    <subcellularLocation>
        <location evidence="5">Cytoplasm</location>
    </subcellularLocation>
</comment>
<reference evidence="8 9" key="1">
    <citation type="submission" date="2011-10" db="EMBL/GenBank/DDBJ databases">
        <authorList>
            <person name="Genoscope - CEA"/>
        </authorList>
    </citation>
    <scope>NUCLEOTIDE SEQUENCE [LARGE SCALE GENOMIC DNA]</scope>
    <source>
        <strain evidence="8 9">RCC 1105</strain>
    </source>
</reference>
<keyword evidence="4 5" id="KW-0067">ATP-binding</keyword>
<feature type="domain" description="TGS" evidence="7">
    <location>
        <begin position="286"/>
        <end position="369"/>
    </location>
</feature>
<comment type="function">
    <text evidence="5">Hydrolyzes ATP, and can also hydrolyze GTP with lower efficiency. Has lower affinity for GTP.</text>
</comment>
<dbReference type="InterPro" id="IPR012676">
    <property type="entry name" value="TGS-like"/>
</dbReference>
<dbReference type="InterPro" id="IPR013029">
    <property type="entry name" value="YchF_C"/>
</dbReference>
<dbReference type="EMBL" id="FO082265">
    <property type="protein sequence ID" value="CCO19799.1"/>
    <property type="molecule type" value="Genomic_DNA"/>
</dbReference>
<dbReference type="FunFam" id="1.10.150.300:FF:000001">
    <property type="entry name" value="Ribosome-binding ATPase YchF"/>
    <property type="match status" value="1"/>
</dbReference>